<dbReference type="EMBL" id="GGEC01044920">
    <property type="protein sequence ID" value="MBX25404.1"/>
    <property type="molecule type" value="Transcribed_RNA"/>
</dbReference>
<proteinExistence type="predicted"/>
<reference evidence="1" key="1">
    <citation type="submission" date="2018-02" db="EMBL/GenBank/DDBJ databases">
        <title>Rhizophora mucronata_Transcriptome.</title>
        <authorList>
            <person name="Meera S.P."/>
            <person name="Sreeshan A."/>
            <person name="Augustine A."/>
        </authorList>
    </citation>
    <scope>NUCLEOTIDE SEQUENCE</scope>
    <source>
        <tissue evidence="1">Leaf</tissue>
    </source>
</reference>
<organism evidence="1">
    <name type="scientific">Rhizophora mucronata</name>
    <name type="common">Asiatic mangrove</name>
    <dbReference type="NCBI Taxonomy" id="61149"/>
    <lineage>
        <taxon>Eukaryota</taxon>
        <taxon>Viridiplantae</taxon>
        <taxon>Streptophyta</taxon>
        <taxon>Embryophyta</taxon>
        <taxon>Tracheophyta</taxon>
        <taxon>Spermatophyta</taxon>
        <taxon>Magnoliopsida</taxon>
        <taxon>eudicotyledons</taxon>
        <taxon>Gunneridae</taxon>
        <taxon>Pentapetalae</taxon>
        <taxon>rosids</taxon>
        <taxon>fabids</taxon>
        <taxon>Malpighiales</taxon>
        <taxon>Rhizophoraceae</taxon>
        <taxon>Rhizophora</taxon>
    </lineage>
</organism>
<dbReference type="AlphaFoldDB" id="A0A2P2M5C1"/>
<protein>
    <submittedName>
        <fullName evidence="1">Uncharacterized protein MANES_03G207400</fullName>
    </submittedName>
</protein>
<evidence type="ECO:0000313" key="1">
    <source>
        <dbReference type="EMBL" id="MBX25404.1"/>
    </source>
</evidence>
<name>A0A2P2M5C1_RHIMU</name>
<sequence length="65" mass="7127">MRSPEKFTTSGSDPPVLEPASFKVTQKCSLISQPNPRNGDLWSYYSWSGVVCAGNRTSNCCVDLL</sequence>
<accession>A0A2P2M5C1</accession>